<dbReference type="AlphaFoldDB" id="A0A2K8T1B9"/>
<dbReference type="EMBL" id="CP024785">
    <property type="protein sequence ID" value="AUB40795.1"/>
    <property type="molecule type" value="Genomic_DNA"/>
</dbReference>
<keyword evidence="2" id="KW-1185">Reference proteome</keyword>
<gene>
    <name evidence="1" type="ORF">COO91_06822</name>
</gene>
<accession>A0A2K8T1B9</accession>
<dbReference type="Proteomes" id="UP000232003">
    <property type="component" value="Chromosome"/>
</dbReference>
<protein>
    <submittedName>
        <fullName evidence="1">Uncharacterized protein</fullName>
    </submittedName>
</protein>
<reference evidence="1 2" key="1">
    <citation type="submission" date="2017-11" db="EMBL/GenBank/DDBJ databases">
        <title>Complete genome of a free-living desiccation-tolerant cyanobacterium and its photosynthetic adaptation to extreme terrestrial habitat.</title>
        <authorList>
            <person name="Shang J."/>
        </authorList>
    </citation>
    <scope>NUCLEOTIDE SEQUENCE [LARGE SCALE GENOMIC DNA]</scope>
    <source>
        <strain evidence="1 2">CCNUN1</strain>
    </source>
</reference>
<dbReference type="KEGG" id="nfl:COO91_06822"/>
<evidence type="ECO:0000313" key="1">
    <source>
        <dbReference type="EMBL" id="AUB40795.1"/>
    </source>
</evidence>
<proteinExistence type="predicted"/>
<sequence length="55" mass="6202">MDVAAASVVRVSANAIFSRDNKFLWAGWTHPQTKTWSQPCLNLAILVLRPLSHPW</sequence>
<name>A0A2K8T1B9_9NOSO</name>
<evidence type="ECO:0000313" key="2">
    <source>
        <dbReference type="Proteomes" id="UP000232003"/>
    </source>
</evidence>
<organism evidence="1 2">
    <name type="scientific">Nostoc flagelliforme CCNUN1</name>
    <dbReference type="NCBI Taxonomy" id="2038116"/>
    <lineage>
        <taxon>Bacteria</taxon>
        <taxon>Bacillati</taxon>
        <taxon>Cyanobacteriota</taxon>
        <taxon>Cyanophyceae</taxon>
        <taxon>Nostocales</taxon>
        <taxon>Nostocaceae</taxon>
        <taxon>Nostoc</taxon>
    </lineage>
</organism>